<dbReference type="InParanoid" id="A0A177C9R7"/>
<dbReference type="InterPro" id="IPR036236">
    <property type="entry name" value="Znf_C2H2_sf"/>
</dbReference>
<dbReference type="PROSITE" id="PS00028">
    <property type="entry name" value="ZINC_FINGER_C2H2_1"/>
    <property type="match status" value="2"/>
</dbReference>
<dbReference type="SUPFAM" id="SSF57667">
    <property type="entry name" value="beta-beta-alpha zinc fingers"/>
    <property type="match status" value="1"/>
</dbReference>
<evidence type="ECO:0000256" key="3">
    <source>
        <dbReference type="ARBA" id="ARBA00023015"/>
    </source>
</evidence>
<evidence type="ECO:0000256" key="2">
    <source>
        <dbReference type="ARBA" id="ARBA00022833"/>
    </source>
</evidence>
<dbReference type="GeneID" id="28758157"/>
<dbReference type="InterPro" id="IPR013087">
    <property type="entry name" value="Znf_C2H2_type"/>
</dbReference>
<keyword evidence="2" id="KW-0862">Zinc</keyword>
<sequence length="142" mass="16567">MSAVSTAHRRRRRTIDLRDPSQTSFECQVCNRQYDRADHLERHLDSHRNVRPFRCENCPAAFNRRDLLLRHQTNHEKNAAKGQIGHYIADRAVKACDACVLSKVKCENSRPCQRCVKKVNKHRIQLAEGNHCLLGYFIQYPV</sequence>
<dbReference type="RefSeq" id="XP_018034226.1">
    <property type="nucleotide sequence ID" value="XM_018174671.1"/>
</dbReference>
<dbReference type="Pfam" id="PF00096">
    <property type="entry name" value="zf-C2H2"/>
    <property type="match status" value="2"/>
</dbReference>
<keyword evidence="4" id="KW-0804">Transcription</keyword>
<dbReference type="PANTHER" id="PTHR47660">
    <property type="entry name" value="TRANSCRIPTION FACTOR WITH C2H2 AND ZN(2)-CYS(6) DNA BINDING DOMAIN (EUROFUNG)-RELATED-RELATED"/>
    <property type="match status" value="1"/>
</dbReference>
<organism evidence="8 9">
    <name type="scientific">Paraphaeosphaeria sporulosa</name>
    <dbReference type="NCBI Taxonomy" id="1460663"/>
    <lineage>
        <taxon>Eukaryota</taxon>
        <taxon>Fungi</taxon>
        <taxon>Dikarya</taxon>
        <taxon>Ascomycota</taxon>
        <taxon>Pezizomycotina</taxon>
        <taxon>Dothideomycetes</taxon>
        <taxon>Pleosporomycetidae</taxon>
        <taxon>Pleosporales</taxon>
        <taxon>Massarineae</taxon>
        <taxon>Didymosphaeriaceae</taxon>
        <taxon>Paraphaeosphaeria</taxon>
    </lineage>
</organism>
<dbReference type="InterPro" id="IPR001138">
    <property type="entry name" value="Zn2Cys6_DnaBD"/>
</dbReference>
<dbReference type="EMBL" id="KV441554">
    <property type="protein sequence ID" value="OAG03861.1"/>
    <property type="molecule type" value="Genomic_DNA"/>
</dbReference>
<keyword evidence="6" id="KW-0863">Zinc-finger</keyword>
<dbReference type="GO" id="GO:0008270">
    <property type="term" value="F:zinc ion binding"/>
    <property type="evidence" value="ECO:0007669"/>
    <property type="project" value="UniProtKB-KW"/>
</dbReference>
<name>A0A177C9R7_9PLEO</name>
<dbReference type="SUPFAM" id="SSF57701">
    <property type="entry name" value="Zn2/Cys6 DNA-binding domain"/>
    <property type="match status" value="1"/>
</dbReference>
<keyword evidence="3" id="KW-0805">Transcription regulation</keyword>
<gene>
    <name evidence="8" type="ORF">CC84DRAFT_1096483</name>
</gene>
<evidence type="ECO:0000313" key="8">
    <source>
        <dbReference type="EMBL" id="OAG03861.1"/>
    </source>
</evidence>
<evidence type="ECO:0000313" key="9">
    <source>
        <dbReference type="Proteomes" id="UP000077069"/>
    </source>
</evidence>
<feature type="domain" description="C2H2-type" evidence="7">
    <location>
        <begin position="25"/>
        <end position="52"/>
    </location>
</feature>
<protein>
    <recommendedName>
        <fullName evidence="7">C2H2-type domain-containing protein</fullName>
    </recommendedName>
</protein>
<evidence type="ECO:0000256" key="6">
    <source>
        <dbReference type="PROSITE-ProRule" id="PRU00042"/>
    </source>
</evidence>
<dbReference type="SMART" id="SM00355">
    <property type="entry name" value="ZnF_C2H2"/>
    <property type="match status" value="2"/>
</dbReference>
<dbReference type="Pfam" id="PF00172">
    <property type="entry name" value="Zn_clus"/>
    <property type="match status" value="1"/>
</dbReference>
<dbReference type="PROSITE" id="PS50157">
    <property type="entry name" value="ZINC_FINGER_C2H2_2"/>
    <property type="match status" value="2"/>
</dbReference>
<keyword evidence="5" id="KW-0539">Nucleus</keyword>
<dbReference type="CDD" id="cd00067">
    <property type="entry name" value="GAL4"/>
    <property type="match status" value="1"/>
</dbReference>
<proteinExistence type="predicted"/>
<evidence type="ECO:0000256" key="4">
    <source>
        <dbReference type="ARBA" id="ARBA00023163"/>
    </source>
</evidence>
<dbReference type="GO" id="GO:0000981">
    <property type="term" value="F:DNA-binding transcription factor activity, RNA polymerase II-specific"/>
    <property type="evidence" value="ECO:0007669"/>
    <property type="project" value="InterPro"/>
</dbReference>
<feature type="domain" description="C2H2-type" evidence="7">
    <location>
        <begin position="53"/>
        <end position="80"/>
    </location>
</feature>
<dbReference type="Proteomes" id="UP000077069">
    <property type="component" value="Unassembled WGS sequence"/>
</dbReference>
<dbReference type="OrthoDB" id="40579at2759"/>
<evidence type="ECO:0000259" key="7">
    <source>
        <dbReference type="PROSITE" id="PS50157"/>
    </source>
</evidence>
<accession>A0A177C9R7</accession>
<dbReference type="Gene3D" id="3.30.160.60">
    <property type="entry name" value="Classic Zinc Finger"/>
    <property type="match status" value="2"/>
</dbReference>
<dbReference type="STRING" id="1460663.A0A177C9R7"/>
<dbReference type="PANTHER" id="PTHR47660:SF2">
    <property type="entry name" value="TRANSCRIPTION FACTOR WITH C2H2 AND ZN(2)-CYS(6) DNA BINDING DOMAIN (EUROFUNG)"/>
    <property type="match status" value="1"/>
</dbReference>
<evidence type="ECO:0000256" key="1">
    <source>
        <dbReference type="ARBA" id="ARBA00022723"/>
    </source>
</evidence>
<keyword evidence="1" id="KW-0479">Metal-binding</keyword>
<dbReference type="InterPro" id="IPR036864">
    <property type="entry name" value="Zn2-C6_fun-type_DNA-bd_sf"/>
</dbReference>
<keyword evidence="9" id="KW-1185">Reference proteome</keyword>
<dbReference type="AlphaFoldDB" id="A0A177C9R7"/>
<dbReference type="Gene3D" id="4.10.240.10">
    <property type="entry name" value="Zn(2)-C6 fungal-type DNA-binding domain"/>
    <property type="match status" value="1"/>
</dbReference>
<evidence type="ECO:0000256" key="5">
    <source>
        <dbReference type="ARBA" id="ARBA00023242"/>
    </source>
</evidence>
<reference evidence="8 9" key="1">
    <citation type="submission" date="2016-05" db="EMBL/GenBank/DDBJ databases">
        <title>Comparative analysis of secretome profiles of manganese(II)-oxidizing ascomycete fungi.</title>
        <authorList>
            <consortium name="DOE Joint Genome Institute"/>
            <person name="Zeiner C.A."/>
            <person name="Purvine S.O."/>
            <person name="Zink E.M."/>
            <person name="Wu S."/>
            <person name="Pasa-Tolic L."/>
            <person name="Chaput D.L."/>
            <person name="Haridas S."/>
            <person name="Grigoriev I.V."/>
            <person name="Santelli C.M."/>
            <person name="Hansel C.M."/>
        </authorList>
    </citation>
    <scope>NUCLEOTIDE SEQUENCE [LARGE SCALE GENOMIC DNA]</scope>
    <source>
        <strain evidence="8 9">AP3s5-JAC2a</strain>
    </source>
</reference>